<dbReference type="AlphaFoldDB" id="A0A6L2L3G6"/>
<dbReference type="PANTHER" id="PTHR47150">
    <property type="entry name" value="OS12G0169200 PROTEIN"/>
    <property type="match status" value="1"/>
</dbReference>
<comment type="caution">
    <text evidence="1">The sequence shown here is derived from an EMBL/GenBank/DDBJ whole genome shotgun (WGS) entry which is preliminary data.</text>
</comment>
<accession>A0A6L2L3G6</accession>
<proteinExistence type="predicted"/>
<organism evidence="1">
    <name type="scientific">Tanacetum cinerariifolium</name>
    <name type="common">Dalmatian daisy</name>
    <name type="synonym">Chrysanthemum cinerariifolium</name>
    <dbReference type="NCBI Taxonomy" id="118510"/>
    <lineage>
        <taxon>Eukaryota</taxon>
        <taxon>Viridiplantae</taxon>
        <taxon>Streptophyta</taxon>
        <taxon>Embryophyta</taxon>
        <taxon>Tracheophyta</taxon>
        <taxon>Spermatophyta</taxon>
        <taxon>Magnoliopsida</taxon>
        <taxon>eudicotyledons</taxon>
        <taxon>Gunneridae</taxon>
        <taxon>Pentapetalae</taxon>
        <taxon>asterids</taxon>
        <taxon>campanulids</taxon>
        <taxon>Asterales</taxon>
        <taxon>Asteraceae</taxon>
        <taxon>Asteroideae</taxon>
        <taxon>Anthemideae</taxon>
        <taxon>Anthemidinae</taxon>
        <taxon>Tanacetum</taxon>
    </lineage>
</organism>
<protein>
    <submittedName>
        <fullName evidence="1">SKP1/BTB/POZ domain-containing protein</fullName>
    </submittedName>
</protein>
<evidence type="ECO:0000313" key="1">
    <source>
        <dbReference type="EMBL" id="GEU55387.1"/>
    </source>
</evidence>
<reference evidence="1" key="1">
    <citation type="journal article" date="2019" name="Sci. Rep.">
        <title>Draft genome of Tanacetum cinerariifolium, the natural source of mosquito coil.</title>
        <authorList>
            <person name="Yamashiro T."/>
            <person name="Shiraishi A."/>
            <person name="Satake H."/>
            <person name="Nakayama K."/>
        </authorList>
    </citation>
    <scope>NUCLEOTIDE SEQUENCE</scope>
</reference>
<dbReference type="EMBL" id="BKCJ010003487">
    <property type="protein sequence ID" value="GEU55387.1"/>
    <property type="molecule type" value="Genomic_DNA"/>
</dbReference>
<name>A0A6L2L3G6_TANCI</name>
<sequence length="130" mass="15347">MRNIVRRDRYGAHDRLVTTYFSANPMYDAYRFRKRFRMSRELFTSIVEEMASSLVKRVASSLKRVRAIASSSRFFNIKGFEYDQRLFDPRLSPTRNLARLLTVTDGLHKDDVDEVEGPVPQEEYIWNICS</sequence>
<gene>
    <name evidence="1" type="ORF">Tci_027365</name>
</gene>
<dbReference type="PANTHER" id="PTHR47150:SF5">
    <property type="entry name" value="OS07G0546750 PROTEIN"/>
    <property type="match status" value="1"/>
</dbReference>